<feature type="transmembrane region" description="Helical" evidence="6">
    <location>
        <begin position="282"/>
        <end position="305"/>
    </location>
</feature>
<keyword evidence="4 6" id="KW-1133">Transmembrane helix</keyword>
<dbReference type="GO" id="GO:0016020">
    <property type="term" value="C:membrane"/>
    <property type="evidence" value="ECO:0007669"/>
    <property type="project" value="UniProtKB-SubCell"/>
</dbReference>
<feature type="transmembrane region" description="Helical" evidence="6">
    <location>
        <begin position="500"/>
        <end position="519"/>
    </location>
</feature>
<feature type="transmembrane region" description="Helical" evidence="6">
    <location>
        <begin position="80"/>
        <end position="101"/>
    </location>
</feature>
<evidence type="ECO:0000313" key="8">
    <source>
        <dbReference type="Proteomes" id="UP000275480"/>
    </source>
</evidence>
<gene>
    <name evidence="7" type="ORF">CA14_004212</name>
</gene>
<feature type="transmembrane region" description="Helical" evidence="6">
    <location>
        <begin position="245"/>
        <end position="262"/>
    </location>
</feature>
<evidence type="ECO:0000256" key="1">
    <source>
        <dbReference type="ARBA" id="ARBA00004141"/>
    </source>
</evidence>
<reference evidence="7 8" key="1">
    <citation type="submission" date="2018-07" db="EMBL/GenBank/DDBJ databases">
        <title>Identification of spontaneous genetic mutation associated with occurrence of a yellow conidial color mutant of Aspergillus flavus.</title>
        <authorList>
            <person name="Chang P.-K."/>
            <person name="Mack B.M."/>
            <person name="Scharfenstein L."/>
            <person name="Gilbert M.K."/>
        </authorList>
    </citation>
    <scope>NUCLEOTIDE SEQUENCE [LARGE SCALE GENOMIC DNA]</scope>
    <source>
        <strain evidence="7 8">CA14</strain>
    </source>
</reference>
<dbReference type="EMBL" id="QQZZ01000087">
    <property type="protein sequence ID" value="RMZ44408.1"/>
    <property type="molecule type" value="Genomic_DNA"/>
</dbReference>
<feature type="transmembrane region" description="Helical" evidence="6">
    <location>
        <begin position="203"/>
        <end position="224"/>
    </location>
</feature>
<comment type="subcellular location">
    <subcellularLocation>
        <location evidence="1">Membrane</location>
        <topology evidence="1">Multi-pass membrane protein</topology>
    </subcellularLocation>
</comment>
<comment type="caution">
    <text evidence="7">The sequence shown here is derived from an EMBL/GenBank/DDBJ whole genome shotgun (WGS) entry which is preliminary data.</text>
</comment>
<keyword evidence="2" id="KW-0813">Transport</keyword>
<evidence type="ECO:0000256" key="3">
    <source>
        <dbReference type="ARBA" id="ARBA00022692"/>
    </source>
</evidence>
<dbReference type="InterPro" id="IPR002293">
    <property type="entry name" value="AA/rel_permease1"/>
</dbReference>
<feature type="transmembrane region" description="Helical" evidence="6">
    <location>
        <begin position="414"/>
        <end position="432"/>
    </location>
</feature>
<keyword evidence="5 6" id="KW-0472">Membrane</keyword>
<feature type="transmembrane region" description="Helical" evidence="6">
    <location>
        <begin position="177"/>
        <end position="197"/>
    </location>
</feature>
<feature type="transmembrane region" description="Helical" evidence="6">
    <location>
        <begin position="466"/>
        <end position="488"/>
    </location>
</feature>
<evidence type="ECO:0000313" key="7">
    <source>
        <dbReference type="EMBL" id="RMZ44408.1"/>
    </source>
</evidence>
<feature type="transmembrane region" description="Helical" evidence="6">
    <location>
        <begin position="43"/>
        <end position="60"/>
    </location>
</feature>
<dbReference type="PANTHER" id="PTHR45649">
    <property type="entry name" value="AMINO-ACID PERMEASE BAT1"/>
    <property type="match status" value="1"/>
</dbReference>
<dbReference type="PANTHER" id="PTHR45649:SF1">
    <property type="entry name" value="TRANSPORTER, PUTATIVE (EUROFUNG)-RELATED"/>
    <property type="match status" value="1"/>
</dbReference>
<sequence>MTSYDLKQLTPPGLYEIEERSSCQNADDIHLTRLGKRPVLKRNFGLMSMLGFSCTILVTWESVTTLFIQNFQNGGPAGSVYGYIFVWFGIAAAFVVISELVSMAPTSGGQYHWCAMLAPPSAMKIFSYITGEWNPERTHKYFLATYATVCYMGGNYIETLVTLTNPSYQPKIWRQVLISYAIALFGFIINIAGGKVMPRFEGAILILHILGFFAILIPMVYMAVHNTAEQVFTQFLNEGQWPSQGLSFFVGLIGPVFAFAGGDAAVHLSEEITNATVAVPLSLMLTVLINGTLGFSMLIALLFCVEDIKGALEARVPFLTIFHQATGSVAGTAAAGSIIVVMGSCSSAGMLASTSRQFWSFARDRGIPGWRLWTKVTTHTAIPAYAVTLTTIIACLLSLIGIGSDLAFNDLMSLSTSGLFSSYLVVAGLLLWRRCTGGISGSKSKHTLINTAGAQLVWGPFHVPGVWGILINAFAVAFMTIAVFFSFWPPMNNVSAESMNYSVVGMGGVILLSLLYYLVRARKVYKGPVVELQVGYRA</sequence>
<dbReference type="Pfam" id="PF13520">
    <property type="entry name" value="AA_permease_2"/>
    <property type="match status" value="1"/>
</dbReference>
<dbReference type="GO" id="GO:0022857">
    <property type="term" value="F:transmembrane transporter activity"/>
    <property type="evidence" value="ECO:0007669"/>
    <property type="project" value="InterPro"/>
</dbReference>
<protein>
    <submittedName>
        <fullName evidence="7">Choline transport protein</fullName>
    </submittedName>
</protein>
<evidence type="ECO:0000256" key="2">
    <source>
        <dbReference type="ARBA" id="ARBA00022448"/>
    </source>
</evidence>
<evidence type="ECO:0000256" key="4">
    <source>
        <dbReference type="ARBA" id="ARBA00022989"/>
    </source>
</evidence>
<keyword evidence="3 6" id="KW-0812">Transmembrane</keyword>
<accession>A0AB74CCJ5</accession>
<proteinExistence type="predicted"/>
<dbReference type="AlphaFoldDB" id="A0AB74CCJ5"/>
<evidence type="ECO:0000256" key="5">
    <source>
        <dbReference type="ARBA" id="ARBA00023136"/>
    </source>
</evidence>
<evidence type="ECO:0000256" key="6">
    <source>
        <dbReference type="SAM" id="Phobius"/>
    </source>
</evidence>
<feature type="transmembrane region" description="Helical" evidence="6">
    <location>
        <begin position="381"/>
        <end position="402"/>
    </location>
</feature>
<dbReference type="Proteomes" id="UP000275480">
    <property type="component" value="Unassembled WGS sequence"/>
</dbReference>
<dbReference type="Gene3D" id="1.20.1740.10">
    <property type="entry name" value="Amino acid/polyamine transporter I"/>
    <property type="match status" value="1"/>
</dbReference>
<name>A0AB74CCJ5_ASPFL</name>
<dbReference type="PIRSF" id="PIRSF006060">
    <property type="entry name" value="AA_transporter"/>
    <property type="match status" value="1"/>
</dbReference>
<organism evidence="7 8">
    <name type="scientific">Aspergillus flavus</name>
    <dbReference type="NCBI Taxonomy" id="5059"/>
    <lineage>
        <taxon>Eukaryota</taxon>
        <taxon>Fungi</taxon>
        <taxon>Dikarya</taxon>
        <taxon>Ascomycota</taxon>
        <taxon>Pezizomycotina</taxon>
        <taxon>Eurotiomycetes</taxon>
        <taxon>Eurotiomycetidae</taxon>
        <taxon>Eurotiales</taxon>
        <taxon>Aspergillaceae</taxon>
        <taxon>Aspergillus</taxon>
        <taxon>Aspergillus subgen. Circumdati</taxon>
    </lineage>
</organism>